<dbReference type="SMART" id="SM00849">
    <property type="entry name" value="Lactamase_B"/>
    <property type="match status" value="1"/>
</dbReference>
<comment type="caution">
    <text evidence="4">The sequence shown here is derived from an EMBL/GenBank/DDBJ whole genome shotgun (WGS) entry which is preliminary data.</text>
</comment>
<dbReference type="AlphaFoldDB" id="A0A937X3J4"/>
<dbReference type="CDD" id="cd16295">
    <property type="entry name" value="TTHA0252-CPSF-like_MBL-fold"/>
    <property type="match status" value="1"/>
</dbReference>
<dbReference type="SUPFAM" id="SSF56281">
    <property type="entry name" value="Metallo-hydrolase/oxidoreductase"/>
    <property type="match status" value="1"/>
</dbReference>
<dbReference type="InterPro" id="IPR036866">
    <property type="entry name" value="RibonucZ/Hydroxyglut_hydro"/>
</dbReference>
<gene>
    <name evidence="4" type="ORF">FJZ00_00345</name>
</gene>
<proteinExistence type="predicted"/>
<dbReference type="Pfam" id="PF07521">
    <property type="entry name" value="RMMBL"/>
    <property type="match status" value="1"/>
</dbReference>
<dbReference type="InterPro" id="IPR011108">
    <property type="entry name" value="RMMBL"/>
</dbReference>
<protein>
    <submittedName>
        <fullName evidence="4">MBL fold metallo-hydrolase</fullName>
    </submittedName>
</protein>
<evidence type="ECO:0000259" key="3">
    <source>
        <dbReference type="SMART" id="SM01027"/>
    </source>
</evidence>
<dbReference type="Pfam" id="PF00753">
    <property type="entry name" value="Lactamase_B"/>
    <property type="match status" value="1"/>
</dbReference>
<feature type="domain" description="Beta-Casp" evidence="3">
    <location>
        <begin position="252"/>
        <end position="377"/>
    </location>
</feature>
<dbReference type="EMBL" id="VGJX01000008">
    <property type="protein sequence ID" value="MBM3273569.1"/>
    <property type="molecule type" value="Genomic_DNA"/>
</dbReference>
<accession>A0A937X3J4</accession>
<dbReference type="Gene3D" id="3.40.50.10890">
    <property type="match status" value="1"/>
</dbReference>
<dbReference type="InterPro" id="IPR022712">
    <property type="entry name" value="Beta_Casp"/>
</dbReference>
<feature type="domain" description="Metallo-beta-lactamase" evidence="2">
    <location>
        <begin position="14"/>
        <end position="247"/>
    </location>
</feature>
<dbReference type="PANTHER" id="PTHR11203:SF37">
    <property type="entry name" value="INTEGRATOR COMPLEX SUBUNIT 11"/>
    <property type="match status" value="1"/>
</dbReference>
<evidence type="ECO:0000313" key="5">
    <source>
        <dbReference type="Proteomes" id="UP000703893"/>
    </source>
</evidence>
<sequence>MPTITFLGAAGTVTGSKFLVRTDDTAVLVECGLFQGPKAVKSLNWLDLPGRPHDIDAVVLTHAHLDHSGWLPRLAASGYEHGVFCTPGTADLLSIVLPDAGFLQEEEAGHANRKGWSRHHPAKPLYTLLDAQRSLRLLRQVPYGVAREIAPDFHLTFHPAGHIIGSAFAELVVEERLGATRLLFSGDLGRVGGPIMADPAKIRDADYIFVESTYGDRLHAEVDPRIELSRVVRAAVRKRGMLVIPAFAVGRTLEVLNLLRELEVSGEIPALDVFLDSPMAIDATLLAENYRDELNAGARSLLESGIRPFAPTKLHLVRDAEQSRALNRIRGPAIILSASGMCDGGRIKHHLAQRLPFSRNTVALVGFQAAGTRGRALADGAEEVWIFGQKVPVKAQIEKLQSFSAHADQAGLLAWLGGVSNPPRLAFAVHGEPEASQALAGRIESRLGWRVDTPILGDEVRLMPTNAARASA</sequence>
<dbReference type="InterPro" id="IPR001279">
    <property type="entry name" value="Metallo-B-lactamas"/>
</dbReference>
<dbReference type="Proteomes" id="UP000703893">
    <property type="component" value="Unassembled WGS sequence"/>
</dbReference>
<name>A0A937X3J4_9BACT</name>
<dbReference type="Gene3D" id="3.60.15.10">
    <property type="entry name" value="Ribonuclease Z/Hydroxyacylglutathione hydrolase-like"/>
    <property type="match status" value="1"/>
</dbReference>
<organism evidence="4 5">
    <name type="scientific">Candidatus Tanganyikabacteria bacterium</name>
    <dbReference type="NCBI Taxonomy" id="2961651"/>
    <lineage>
        <taxon>Bacteria</taxon>
        <taxon>Bacillati</taxon>
        <taxon>Candidatus Sericytochromatia</taxon>
        <taxon>Candidatus Tanganyikabacteria</taxon>
    </lineage>
</organism>
<dbReference type="GO" id="GO:0004521">
    <property type="term" value="F:RNA endonuclease activity"/>
    <property type="evidence" value="ECO:0007669"/>
    <property type="project" value="TreeGrafter"/>
</dbReference>
<keyword evidence="1" id="KW-0378">Hydrolase</keyword>
<dbReference type="InterPro" id="IPR050698">
    <property type="entry name" value="MBL"/>
</dbReference>
<reference evidence="4 5" key="1">
    <citation type="submission" date="2019-03" db="EMBL/GenBank/DDBJ databases">
        <title>Lake Tanganyika Metagenome-Assembled Genomes (MAGs).</title>
        <authorList>
            <person name="Tran P."/>
        </authorList>
    </citation>
    <scope>NUCLEOTIDE SEQUENCE [LARGE SCALE GENOMIC DNA]</scope>
    <source>
        <strain evidence="4">K_DeepCast_65m_m2_236</strain>
    </source>
</reference>
<evidence type="ECO:0000256" key="1">
    <source>
        <dbReference type="ARBA" id="ARBA00022801"/>
    </source>
</evidence>
<evidence type="ECO:0000259" key="2">
    <source>
        <dbReference type="SMART" id="SM00849"/>
    </source>
</evidence>
<evidence type="ECO:0000313" key="4">
    <source>
        <dbReference type="EMBL" id="MBM3273569.1"/>
    </source>
</evidence>
<dbReference type="PANTHER" id="PTHR11203">
    <property type="entry name" value="CLEAVAGE AND POLYADENYLATION SPECIFICITY FACTOR FAMILY MEMBER"/>
    <property type="match status" value="1"/>
</dbReference>
<dbReference type="GO" id="GO:0016787">
    <property type="term" value="F:hydrolase activity"/>
    <property type="evidence" value="ECO:0007669"/>
    <property type="project" value="UniProtKB-KW"/>
</dbReference>
<dbReference type="SMART" id="SM01027">
    <property type="entry name" value="Beta-Casp"/>
    <property type="match status" value="1"/>
</dbReference>
<dbReference type="Pfam" id="PF10996">
    <property type="entry name" value="Beta-Casp"/>
    <property type="match status" value="1"/>
</dbReference>